<evidence type="ECO:0000256" key="2">
    <source>
        <dbReference type="SAM" id="Coils"/>
    </source>
</evidence>
<feature type="domain" description="Two component regulator three Y" evidence="6">
    <location>
        <begin position="687"/>
        <end position="750"/>
    </location>
</feature>
<feature type="coiled-coil region" evidence="2">
    <location>
        <begin position="783"/>
        <end position="810"/>
    </location>
</feature>
<feature type="signal peptide" evidence="4">
    <location>
        <begin position="1"/>
        <end position="21"/>
    </location>
</feature>
<feature type="chain" id="PRO_5030770298" evidence="4">
    <location>
        <begin position="22"/>
        <end position="1017"/>
    </location>
</feature>
<feature type="transmembrane region" description="Helical" evidence="3">
    <location>
        <begin position="759"/>
        <end position="778"/>
    </location>
</feature>
<dbReference type="InterPro" id="IPR011123">
    <property type="entry name" value="Y_Y_Y"/>
</dbReference>
<feature type="domain" description="Signal transduction histidine kinase internal region" evidence="5">
    <location>
        <begin position="801"/>
        <end position="878"/>
    </location>
</feature>
<dbReference type="InterPro" id="IPR013783">
    <property type="entry name" value="Ig-like_fold"/>
</dbReference>
<keyword evidence="7" id="KW-0418">Kinase</keyword>
<dbReference type="SUPFAM" id="SSF50998">
    <property type="entry name" value="Quinoprotein alcohol dehydrogenase-like"/>
    <property type="match status" value="1"/>
</dbReference>
<dbReference type="Pfam" id="PF07494">
    <property type="entry name" value="Reg_prop"/>
    <property type="match status" value="1"/>
</dbReference>
<comment type="caution">
    <text evidence="7">The sequence shown here is derived from an EMBL/GenBank/DDBJ whole genome shotgun (WGS) entry which is preliminary data.</text>
</comment>
<dbReference type="Gene3D" id="3.30.565.10">
    <property type="entry name" value="Histidine kinase-like ATPase, C-terminal domain"/>
    <property type="match status" value="1"/>
</dbReference>
<evidence type="ECO:0000313" key="8">
    <source>
        <dbReference type="Proteomes" id="UP000541352"/>
    </source>
</evidence>
<dbReference type="PANTHER" id="PTHR43547">
    <property type="entry name" value="TWO-COMPONENT HISTIDINE KINASE"/>
    <property type="match status" value="1"/>
</dbReference>
<dbReference type="PANTHER" id="PTHR43547:SF2">
    <property type="entry name" value="HYBRID SIGNAL TRANSDUCTION HISTIDINE KINASE C"/>
    <property type="match status" value="1"/>
</dbReference>
<dbReference type="Pfam" id="PF07495">
    <property type="entry name" value="Y_Y_Y"/>
    <property type="match status" value="1"/>
</dbReference>
<dbReference type="InterPro" id="IPR036890">
    <property type="entry name" value="HATPase_C_sf"/>
</dbReference>
<dbReference type="InterPro" id="IPR010559">
    <property type="entry name" value="Sig_transdc_His_kin_internal"/>
</dbReference>
<keyword evidence="7" id="KW-0808">Transferase</keyword>
<dbReference type="AlphaFoldDB" id="A0A7W5ZLF6"/>
<name>A0A7W5ZLF6_9BACT</name>
<keyword evidence="3" id="KW-0472">Membrane</keyword>
<keyword evidence="2" id="KW-0175">Coiled coil</keyword>
<sequence length="1017" mass="115153">MRFKGGLLLYLLGWSIPSLFAQVFQNAWVENFDNRNGLSQNTVWSINQDSRGFLWVGTDDGLLRYDGYQFKPYRAQIGKSAGGLPSNSIRQLFHNGDEHLWVGTRNGIAQLNILTDSIRTFLPNIRIRKILPGAQGKLWVCSNKGLYFLDTKSKRTYCKIPKLNILNAAQLDTNRLLISTSENYWLLDVKKNKYKVVSFGLAPDNDIRPMQVYNNLIWIGVENEGVWTFDSHSLKLVKKYSLRALFPELITFPIRSMTIGKNGRCWLSLQSGLVCLDTKTEKMDFLPSDLTYQRLNSLKGSPLNDIFEDNSGLVWVGSNNSGLNKINLRLGKFRTINQDYGLNYNFILSFAESGDHLLVGTDGEGINVWNKKTGKVRVSKPETEGRSQVFAMIEVEPSLFWGATSNGLVQFDAKKGTFTEPSLACKAAFDTLQSTAIRTIYMDSRKRVWMGTAKGLFTFDYPTKAYRFWANASGYDDLINSFKEDSKGTIWIGRGAGLQKYSPINETIEPVPLVIPSTHIEVGDVSSVNLSSDSVLWISSYRVGFGKYNPLSKRFKLYTTDDGLPNSIVYGSLVDDNGQVWMSTNMGLARFNPKNETFTAFDVHDGIQNNEFNGGAYLKLASGEMAFGGVNGFTIFQPTGLQRRGSPSPVAITEVKVMNHSVNVFGKGMIETSYTENFLSFEFAALDFTSPQKNQYAYQLEGVDKNWIYSGSRHFVSYSQIPPGDYVFKIKASNSDGVWNETPLTLKVRVTAPFWTKDWFRFLAMMAGVGALVVFFTGRIRRIQEREKEKAMLNRQIAALEMKALRAQMNPHFIFNCLNSINNFILHDQNHQASKYLTKFSKLIRQILDNTDTPLQTIERIVTFMNLYVELEQMRFGKNKFDFEIKVDSRLEAHETVFPTMMIQPHVENAIWHGLMHRTEQGKIILSFQRETSTLVSCTIEDNGVGRVKSKEISKQLSPSRKSKGTQNVLESIETFNRQYNTEGAKIIIDDLYDQTGEPSGTKVKIVLPDIAQFKLC</sequence>
<dbReference type="RefSeq" id="WP_183972943.1">
    <property type="nucleotide sequence ID" value="NZ_JACIBY010000003.1"/>
</dbReference>
<protein>
    <submittedName>
        <fullName evidence="7">Ligand-binding sensor domain-containing protein/two-component sensor histidine kinase</fullName>
    </submittedName>
</protein>
<dbReference type="SUPFAM" id="SSF63829">
    <property type="entry name" value="Calcium-dependent phosphotriesterase"/>
    <property type="match status" value="1"/>
</dbReference>
<dbReference type="Proteomes" id="UP000541352">
    <property type="component" value="Unassembled WGS sequence"/>
</dbReference>
<dbReference type="Pfam" id="PF06580">
    <property type="entry name" value="His_kinase"/>
    <property type="match status" value="1"/>
</dbReference>
<keyword evidence="8" id="KW-1185">Reference proteome</keyword>
<dbReference type="EMBL" id="JACIBY010000003">
    <property type="protein sequence ID" value="MBB3837971.1"/>
    <property type="molecule type" value="Genomic_DNA"/>
</dbReference>
<evidence type="ECO:0000313" key="7">
    <source>
        <dbReference type="EMBL" id="MBB3837971.1"/>
    </source>
</evidence>
<evidence type="ECO:0000259" key="6">
    <source>
        <dbReference type="Pfam" id="PF07495"/>
    </source>
</evidence>
<organism evidence="7 8">
    <name type="scientific">Runella defluvii</name>
    <dbReference type="NCBI Taxonomy" id="370973"/>
    <lineage>
        <taxon>Bacteria</taxon>
        <taxon>Pseudomonadati</taxon>
        <taxon>Bacteroidota</taxon>
        <taxon>Cytophagia</taxon>
        <taxon>Cytophagales</taxon>
        <taxon>Spirosomataceae</taxon>
        <taxon>Runella</taxon>
    </lineage>
</organism>
<evidence type="ECO:0000256" key="1">
    <source>
        <dbReference type="ARBA" id="ARBA00022553"/>
    </source>
</evidence>
<dbReference type="GO" id="GO:0000155">
    <property type="term" value="F:phosphorelay sensor kinase activity"/>
    <property type="evidence" value="ECO:0007669"/>
    <property type="project" value="InterPro"/>
</dbReference>
<dbReference type="GO" id="GO:0016020">
    <property type="term" value="C:membrane"/>
    <property type="evidence" value="ECO:0007669"/>
    <property type="project" value="InterPro"/>
</dbReference>
<evidence type="ECO:0000256" key="3">
    <source>
        <dbReference type="SAM" id="Phobius"/>
    </source>
</evidence>
<dbReference type="Gene3D" id="2.60.40.10">
    <property type="entry name" value="Immunoglobulins"/>
    <property type="match status" value="1"/>
</dbReference>
<evidence type="ECO:0000256" key="4">
    <source>
        <dbReference type="SAM" id="SignalP"/>
    </source>
</evidence>
<dbReference type="Gene3D" id="2.130.10.10">
    <property type="entry name" value="YVTN repeat-like/Quinoprotein amine dehydrogenase"/>
    <property type="match status" value="3"/>
</dbReference>
<accession>A0A7W5ZLF6</accession>
<reference evidence="7 8" key="1">
    <citation type="submission" date="2020-08" db="EMBL/GenBank/DDBJ databases">
        <title>Genomic Encyclopedia of Type Strains, Phase IV (KMG-IV): sequencing the most valuable type-strain genomes for metagenomic binning, comparative biology and taxonomic classification.</title>
        <authorList>
            <person name="Goeker M."/>
        </authorList>
    </citation>
    <scope>NUCLEOTIDE SEQUENCE [LARGE SCALE GENOMIC DNA]</scope>
    <source>
        <strain evidence="7 8">DSM 17976</strain>
    </source>
</reference>
<dbReference type="InterPro" id="IPR015943">
    <property type="entry name" value="WD40/YVTN_repeat-like_dom_sf"/>
</dbReference>
<keyword evidence="1" id="KW-0597">Phosphoprotein</keyword>
<gene>
    <name evidence="7" type="ORF">FHS57_001968</name>
</gene>
<keyword evidence="4" id="KW-0732">Signal</keyword>
<dbReference type="InterPro" id="IPR011110">
    <property type="entry name" value="Reg_prop"/>
</dbReference>
<keyword evidence="3" id="KW-1133">Transmembrane helix</keyword>
<proteinExistence type="predicted"/>
<keyword evidence="3" id="KW-0812">Transmembrane</keyword>
<evidence type="ECO:0000259" key="5">
    <source>
        <dbReference type="Pfam" id="PF06580"/>
    </source>
</evidence>
<dbReference type="InterPro" id="IPR011047">
    <property type="entry name" value="Quinoprotein_ADH-like_sf"/>
</dbReference>